<protein>
    <submittedName>
        <fullName evidence="2">Uncharacterized protein</fullName>
    </submittedName>
</protein>
<accession>A0A484I9Y1</accession>
<keyword evidence="3" id="KW-1185">Reference proteome</keyword>
<reference evidence="2 3" key="1">
    <citation type="submission" date="2019-02" db="EMBL/GenBank/DDBJ databases">
        <authorList>
            <person name="Lehtovirta-Morley E L."/>
        </authorList>
    </citation>
    <scope>NUCLEOTIDE SEQUENCE [LARGE SCALE GENOMIC DNA]</scope>
    <source>
        <strain evidence="2">NFRAN1</strain>
    </source>
</reference>
<dbReference type="EMBL" id="LR216287">
    <property type="protein sequence ID" value="VFJ13928.1"/>
    <property type="molecule type" value="Genomic_DNA"/>
</dbReference>
<evidence type="ECO:0000313" key="2">
    <source>
        <dbReference type="EMBL" id="VFJ13928.1"/>
    </source>
</evidence>
<dbReference type="Proteomes" id="UP000294299">
    <property type="component" value="Chromosome NFRAN"/>
</dbReference>
<dbReference type="GeneID" id="39420941"/>
<keyword evidence="1" id="KW-0812">Transmembrane</keyword>
<keyword evidence="1" id="KW-0472">Membrane</keyword>
<dbReference type="OrthoDB" id="79774at2157"/>
<dbReference type="Pfam" id="PF21900">
    <property type="entry name" value="DUF6920"/>
    <property type="match status" value="1"/>
</dbReference>
<evidence type="ECO:0000256" key="1">
    <source>
        <dbReference type="SAM" id="Phobius"/>
    </source>
</evidence>
<organism evidence="2 3">
    <name type="scientific">Candidatus Nitrosocosmicus franklandianus</name>
    <dbReference type="NCBI Taxonomy" id="1798806"/>
    <lineage>
        <taxon>Archaea</taxon>
        <taxon>Nitrososphaerota</taxon>
        <taxon>Nitrososphaeria</taxon>
        <taxon>Nitrososphaerales</taxon>
        <taxon>Nitrososphaeraceae</taxon>
        <taxon>Candidatus Nitrosocosmicus</taxon>
    </lineage>
</organism>
<dbReference type="InterPro" id="IPR054213">
    <property type="entry name" value="DUF6920"/>
</dbReference>
<proteinExistence type="predicted"/>
<dbReference type="RefSeq" id="WP_134484022.1">
    <property type="nucleotide sequence ID" value="NZ_LR216287.1"/>
</dbReference>
<sequence length="290" mass="33522">MRFYNKKKVLLLATTTIASVVIVVYLIMIGLSEMNTSQQIERLYSTSRNISANTFSPEQIKDLPEPVQTYFTYSLEEGQRYVSYVKLKHAGEFRQNENQKWMPIEGEEYFTTETPGFIWIGKIPLLPLVWIIGIDMYLEGKGEFQIKLLSIITIADAPKGKELDESELMRWLAEAPLFPTALLPSSFLRWEPVDSDSAKAIIDCAGTRVETLFHFDKEGKIVQMTADRYRAVDNTTFVKQKWIGHYSNYAIAKKMMVPWNIEVSWNSEIGNFTYAKFNIKDIQYDTPVKY</sequence>
<feature type="transmembrane region" description="Helical" evidence="1">
    <location>
        <begin position="9"/>
        <end position="31"/>
    </location>
</feature>
<dbReference type="KEGG" id="nfn:NFRAN_1606"/>
<gene>
    <name evidence="2" type="ORF">NFRAN_1606</name>
</gene>
<dbReference type="AlphaFoldDB" id="A0A484I9Y1"/>
<name>A0A484I9Y1_9ARCH</name>
<keyword evidence="1" id="KW-1133">Transmembrane helix</keyword>
<evidence type="ECO:0000313" key="3">
    <source>
        <dbReference type="Proteomes" id="UP000294299"/>
    </source>
</evidence>